<comment type="caution">
    <text evidence="3">The sequence shown here is derived from an EMBL/GenBank/DDBJ whole genome shotgun (WGS) entry which is preliminary data.</text>
</comment>
<feature type="transmembrane region" description="Helical" evidence="1">
    <location>
        <begin position="20"/>
        <end position="40"/>
    </location>
</feature>
<evidence type="ECO:0000259" key="2">
    <source>
        <dbReference type="PROSITE" id="PS50887"/>
    </source>
</evidence>
<name>A0ABW1R9N6_9LACO</name>
<accession>A0ABW1R9N6</accession>
<keyword evidence="1" id="KW-0812">Transmembrane</keyword>
<dbReference type="SUPFAM" id="SSF55073">
    <property type="entry name" value="Nucleotide cyclase"/>
    <property type="match status" value="1"/>
</dbReference>
<dbReference type="Gene3D" id="3.30.70.270">
    <property type="match status" value="1"/>
</dbReference>
<reference evidence="4" key="1">
    <citation type="journal article" date="2019" name="Int. J. Syst. Evol. Microbiol.">
        <title>The Global Catalogue of Microorganisms (GCM) 10K type strain sequencing project: providing services to taxonomists for standard genome sequencing and annotation.</title>
        <authorList>
            <consortium name="The Broad Institute Genomics Platform"/>
            <consortium name="The Broad Institute Genome Sequencing Center for Infectious Disease"/>
            <person name="Wu L."/>
            <person name="Ma J."/>
        </authorList>
    </citation>
    <scope>NUCLEOTIDE SEQUENCE [LARGE SCALE GENOMIC DNA]</scope>
    <source>
        <strain evidence="4">CCM 8932</strain>
    </source>
</reference>
<dbReference type="CDD" id="cd01949">
    <property type="entry name" value="GGDEF"/>
    <property type="match status" value="1"/>
</dbReference>
<feature type="transmembrane region" description="Helical" evidence="1">
    <location>
        <begin position="188"/>
        <end position="208"/>
    </location>
</feature>
<keyword evidence="1" id="KW-1133">Transmembrane helix</keyword>
<dbReference type="Proteomes" id="UP001596253">
    <property type="component" value="Unassembled WGS sequence"/>
</dbReference>
<keyword evidence="1" id="KW-0472">Membrane</keyword>
<evidence type="ECO:0000256" key="1">
    <source>
        <dbReference type="SAM" id="Phobius"/>
    </source>
</evidence>
<protein>
    <submittedName>
        <fullName evidence="3">GGDEF domain-containing protein</fullName>
    </submittedName>
</protein>
<evidence type="ECO:0000313" key="3">
    <source>
        <dbReference type="EMBL" id="MFC6164843.1"/>
    </source>
</evidence>
<evidence type="ECO:0000313" key="4">
    <source>
        <dbReference type="Proteomes" id="UP001596253"/>
    </source>
</evidence>
<dbReference type="PANTHER" id="PTHR45138">
    <property type="entry name" value="REGULATORY COMPONENTS OF SENSORY TRANSDUCTION SYSTEM"/>
    <property type="match status" value="1"/>
</dbReference>
<dbReference type="InterPro" id="IPR043128">
    <property type="entry name" value="Rev_trsase/Diguanyl_cyclase"/>
</dbReference>
<dbReference type="EMBL" id="JBHSSD010000040">
    <property type="protein sequence ID" value="MFC6164843.1"/>
    <property type="molecule type" value="Genomic_DNA"/>
</dbReference>
<sequence>MQIDQHLVLFFEAIFNMKTVIIAFMTTGLIALMSVGTYILEHRALKIRRRRFTWIVHVVETASVLLSMLIIRSTFYAINDGSVLTWSYATAQLTILLFALYTMWGPAIGMLNIIMPVFIYSQGIYLGSSWRYAPIFAVMVTLLIAGIVYFAWHRTEVMASKWQYFLLQAIYGGTWWFIIWAIHPFNLFFTVLMLVIFMAYIGALHRGIQWMSRVLERYSALSQQVNFDELTGVRNRGNFDTVKAEVFEVYRKRTRNPITMAMFDIDHFKQFNDLHGHTTGDAVLKYVAQHFEQELLAQQTHGELFRYGGEEFVVIFRSVAVTEAAAIVSSIRSDLQQRTLDFDGQALHITVSFGVSQLQPEDQTFSDWFARVDHYLYQSKQAGRNRVTVEGKTLITN</sequence>
<feature type="transmembrane region" description="Helical" evidence="1">
    <location>
        <begin position="108"/>
        <end position="126"/>
    </location>
</feature>
<dbReference type="InterPro" id="IPR050469">
    <property type="entry name" value="Diguanylate_Cyclase"/>
</dbReference>
<dbReference type="InterPro" id="IPR000160">
    <property type="entry name" value="GGDEF_dom"/>
</dbReference>
<dbReference type="SMART" id="SM00267">
    <property type="entry name" value="GGDEF"/>
    <property type="match status" value="1"/>
</dbReference>
<proteinExistence type="predicted"/>
<dbReference type="PROSITE" id="PS50887">
    <property type="entry name" value="GGDEF"/>
    <property type="match status" value="1"/>
</dbReference>
<dbReference type="RefSeq" id="WP_223877289.1">
    <property type="nucleotide sequence ID" value="NZ_BJDK01000007.1"/>
</dbReference>
<dbReference type="NCBIfam" id="TIGR00254">
    <property type="entry name" value="GGDEF"/>
    <property type="match status" value="1"/>
</dbReference>
<dbReference type="Pfam" id="PF00990">
    <property type="entry name" value="GGDEF"/>
    <property type="match status" value="1"/>
</dbReference>
<gene>
    <name evidence="3" type="ORF">ACFP3T_09205</name>
</gene>
<feature type="transmembrane region" description="Helical" evidence="1">
    <location>
        <begin position="52"/>
        <end position="71"/>
    </location>
</feature>
<organism evidence="3 4">
    <name type="scientific">Lactiplantibacillus dongliensis</name>
    <dbReference type="NCBI Taxonomy" id="2559919"/>
    <lineage>
        <taxon>Bacteria</taxon>
        <taxon>Bacillati</taxon>
        <taxon>Bacillota</taxon>
        <taxon>Bacilli</taxon>
        <taxon>Lactobacillales</taxon>
        <taxon>Lactobacillaceae</taxon>
        <taxon>Lactiplantibacillus</taxon>
    </lineage>
</organism>
<keyword evidence="4" id="KW-1185">Reference proteome</keyword>
<feature type="transmembrane region" description="Helical" evidence="1">
    <location>
        <begin position="132"/>
        <end position="152"/>
    </location>
</feature>
<dbReference type="InterPro" id="IPR029787">
    <property type="entry name" value="Nucleotide_cyclase"/>
</dbReference>
<feature type="transmembrane region" description="Helical" evidence="1">
    <location>
        <begin position="164"/>
        <end position="182"/>
    </location>
</feature>
<dbReference type="PANTHER" id="PTHR45138:SF24">
    <property type="entry name" value="DIGUANYLATE CYCLASE DGCC-RELATED"/>
    <property type="match status" value="1"/>
</dbReference>
<feature type="domain" description="GGDEF" evidence="2">
    <location>
        <begin position="256"/>
        <end position="392"/>
    </location>
</feature>